<dbReference type="InterPro" id="IPR011006">
    <property type="entry name" value="CheY-like_superfamily"/>
</dbReference>
<dbReference type="OrthoDB" id="1706569at2"/>
<dbReference type="FunCoup" id="D4H1A5">
    <property type="interactions" value="132"/>
</dbReference>
<dbReference type="SUPFAM" id="SSF52172">
    <property type="entry name" value="CheY-like"/>
    <property type="match status" value="1"/>
</dbReference>
<dbReference type="HOGENOM" id="CLU_000445_69_12_0"/>
<dbReference type="SMART" id="SM00448">
    <property type="entry name" value="REC"/>
    <property type="match status" value="1"/>
</dbReference>
<dbReference type="InterPro" id="IPR052048">
    <property type="entry name" value="ST_Response_Regulator"/>
</dbReference>
<name>D4H1A5_DENA2</name>
<dbReference type="Proteomes" id="UP000002012">
    <property type="component" value="Chromosome"/>
</dbReference>
<feature type="modified residue" description="4-aspartylphosphate" evidence="1">
    <location>
        <position position="65"/>
    </location>
</feature>
<dbReference type="STRING" id="522772.Dacet_0047"/>
<keyword evidence="4" id="KW-1185">Reference proteome</keyword>
<organism evidence="3 4">
    <name type="scientific">Denitrovibrio acetiphilus (strain DSM 12809 / NBRC 114555 / N2460)</name>
    <dbReference type="NCBI Taxonomy" id="522772"/>
    <lineage>
        <taxon>Bacteria</taxon>
        <taxon>Pseudomonadati</taxon>
        <taxon>Deferribacterota</taxon>
        <taxon>Deferribacteres</taxon>
        <taxon>Deferribacterales</taxon>
        <taxon>Geovibrionaceae</taxon>
        <taxon>Denitrovibrio</taxon>
    </lineage>
</organism>
<accession>D4H1A5</accession>
<evidence type="ECO:0000259" key="2">
    <source>
        <dbReference type="PROSITE" id="PS50110"/>
    </source>
</evidence>
<sequence length="137" mass="15886">MNTDYIKDVELLKQFSVMHVEDDNSVRESLMRFLKRRFDTIYSAKDGAEGLDIYTEHKPDIVITDIQMPVMDGVEMSRRIKELNPSALIIVTTAFNEKPYIQKTEEIGITDYLKKPVVKDDLMQALRSCAETLLKRK</sequence>
<dbReference type="Gene3D" id="3.40.50.2300">
    <property type="match status" value="1"/>
</dbReference>
<dbReference type="PANTHER" id="PTHR43228">
    <property type="entry name" value="TWO-COMPONENT RESPONSE REGULATOR"/>
    <property type="match status" value="1"/>
</dbReference>
<dbReference type="InParanoid" id="D4H1A5"/>
<dbReference type="EMBL" id="CP001968">
    <property type="protein sequence ID" value="ADD66853.1"/>
    <property type="molecule type" value="Genomic_DNA"/>
</dbReference>
<dbReference type="Pfam" id="PF00072">
    <property type="entry name" value="Response_reg"/>
    <property type="match status" value="1"/>
</dbReference>
<gene>
    <name evidence="3" type="ordered locus">Dacet_0047</name>
</gene>
<dbReference type="PROSITE" id="PS50110">
    <property type="entry name" value="RESPONSE_REGULATORY"/>
    <property type="match status" value="1"/>
</dbReference>
<dbReference type="KEGG" id="dap:Dacet_0047"/>
<reference evidence="3 4" key="1">
    <citation type="journal article" date="2010" name="Stand. Genomic Sci.">
        <title>Complete genome sequence of Denitrovibrio acetiphilus type strain (N2460).</title>
        <authorList>
            <person name="Kiss H."/>
            <person name="Lang E."/>
            <person name="Lapidus A."/>
            <person name="Copeland A."/>
            <person name="Nolan M."/>
            <person name="Glavina Del Rio T."/>
            <person name="Chen F."/>
            <person name="Lucas S."/>
            <person name="Tice H."/>
            <person name="Cheng J.F."/>
            <person name="Han C."/>
            <person name="Goodwin L."/>
            <person name="Pitluck S."/>
            <person name="Liolios K."/>
            <person name="Pati A."/>
            <person name="Ivanova N."/>
            <person name="Mavromatis K."/>
            <person name="Chen A."/>
            <person name="Palaniappan K."/>
            <person name="Land M."/>
            <person name="Hauser L."/>
            <person name="Chang Y.J."/>
            <person name="Jeffries C.D."/>
            <person name="Detter J.C."/>
            <person name="Brettin T."/>
            <person name="Spring S."/>
            <person name="Rohde M."/>
            <person name="Goker M."/>
            <person name="Woyke T."/>
            <person name="Bristow J."/>
            <person name="Eisen J.A."/>
            <person name="Markowitz V."/>
            <person name="Hugenholtz P."/>
            <person name="Kyrpides N.C."/>
            <person name="Klenk H.P."/>
        </authorList>
    </citation>
    <scope>NUCLEOTIDE SEQUENCE [LARGE SCALE GENOMIC DNA]</scope>
    <source>
        <strain evidence="4">DSM 12809 / NBRC 114555 / N2460</strain>
    </source>
</reference>
<dbReference type="GO" id="GO:0000160">
    <property type="term" value="P:phosphorelay signal transduction system"/>
    <property type="evidence" value="ECO:0007669"/>
    <property type="project" value="InterPro"/>
</dbReference>
<dbReference type="RefSeq" id="WP_013009401.1">
    <property type="nucleotide sequence ID" value="NC_013943.1"/>
</dbReference>
<dbReference type="AlphaFoldDB" id="D4H1A5"/>
<feature type="domain" description="Response regulatory" evidence="2">
    <location>
        <begin position="16"/>
        <end position="130"/>
    </location>
</feature>
<protein>
    <submittedName>
        <fullName evidence="3">Response regulator receiver protein</fullName>
    </submittedName>
</protein>
<dbReference type="PaxDb" id="522772-Dacet_0047"/>
<dbReference type="eggNOG" id="COG4753">
    <property type="taxonomic scope" value="Bacteria"/>
</dbReference>
<dbReference type="InterPro" id="IPR001789">
    <property type="entry name" value="Sig_transdc_resp-reg_receiver"/>
</dbReference>
<dbReference type="CDD" id="cd17536">
    <property type="entry name" value="REC_YesN-like"/>
    <property type="match status" value="1"/>
</dbReference>
<dbReference type="PANTHER" id="PTHR43228:SF1">
    <property type="entry name" value="TWO-COMPONENT RESPONSE REGULATOR ARR22"/>
    <property type="match status" value="1"/>
</dbReference>
<keyword evidence="1" id="KW-0597">Phosphoprotein</keyword>
<evidence type="ECO:0000313" key="4">
    <source>
        <dbReference type="Proteomes" id="UP000002012"/>
    </source>
</evidence>
<evidence type="ECO:0000313" key="3">
    <source>
        <dbReference type="EMBL" id="ADD66853.1"/>
    </source>
</evidence>
<proteinExistence type="predicted"/>
<evidence type="ECO:0000256" key="1">
    <source>
        <dbReference type="PROSITE-ProRule" id="PRU00169"/>
    </source>
</evidence>